<evidence type="ECO:0000313" key="6">
    <source>
        <dbReference type="EMBL" id="SHH84949.1"/>
    </source>
</evidence>
<dbReference type="SUPFAM" id="SSF51569">
    <property type="entry name" value="Aldolase"/>
    <property type="match status" value="1"/>
</dbReference>
<keyword evidence="7" id="KW-1185">Reference proteome</keyword>
<evidence type="ECO:0000256" key="2">
    <source>
        <dbReference type="ARBA" id="ARBA00006906"/>
    </source>
</evidence>
<comment type="pathway">
    <text evidence="1">Carbohydrate acid metabolism.</text>
</comment>
<sequence>MKRIKIINDMLESGVVAVIRAESKDEAIKVIDAVKKGGIKSLEITMTVPGAIDIIKELSEIYKDEDVIIGAGTVLDPETARACILAGAKYIVSPTFSAETVKLCNRYRVPVMPGVMTVKEVVEALELGVEVLKVFPGGAFGPSIIKDFKGPIPQGNFMPTGGVSLDNVKDWIKAGAVAVGTGSSLTAGAKTGNYDLVTETAAEFVEEVRKARAALK</sequence>
<keyword evidence="4" id="KW-0456">Lyase</keyword>
<dbReference type="GO" id="GO:0016829">
    <property type="term" value="F:lyase activity"/>
    <property type="evidence" value="ECO:0007669"/>
    <property type="project" value="UniProtKB-KW"/>
</dbReference>
<dbReference type="NCBIfam" id="TIGR01182">
    <property type="entry name" value="eda"/>
    <property type="match status" value="1"/>
</dbReference>
<comment type="similarity">
    <text evidence="2">Belongs to the KHG/KDPG aldolase family.</text>
</comment>
<dbReference type="PANTHER" id="PTHR30246">
    <property type="entry name" value="2-KETO-3-DEOXY-6-PHOSPHOGLUCONATE ALDOLASE"/>
    <property type="match status" value="1"/>
</dbReference>
<dbReference type="CDD" id="cd00452">
    <property type="entry name" value="KDPG_aldolase"/>
    <property type="match status" value="1"/>
</dbReference>
<dbReference type="InterPro" id="IPR000887">
    <property type="entry name" value="Aldlse_KDPG_KHG"/>
</dbReference>
<name>A0A1M5WBH4_9CLOT</name>
<dbReference type="STRING" id="1121316.SAMN02745207_02805"/>
<dbReference type="NCBIfam" id="NF005119">
    <property type="entry name" value="PRK06552.1"/>
    <property type="match status" value="1"/>
</dbReference>
<comment type="subunit">
    <text evidence="3">Homotrimer.</text>
</comment>
<organism evidence="6 7">
    <name type="scientific">Clostridium grantii DSM 8605</name>
    <dbReference type="NCBI Taxonomy" id="1121316"/>
    <lineage>
        <taxon>Bacteria</taxon>
        <taxon>Bacillati</taxon>
        <taxon>Bacillota</taxon>
        <taxon>Clostridia</taxon>
        <taxon>Eubacteriales</taxon>
        <taxon>Clostridiaceae</taxon>
        <taxon>Clostridium</taxon>
    </lineage>
</organism>
<dbReference type="Proteomes" id="UP000184447">
    <property type="component" value="Unassembled WGS sequence"/>
</dbReference>
<evidence type="ECO:0000256" key="4">
    <source>
        <dbReference type="ARBA" id="ARBA00023239"/>
    </source>
</evidence>
<dbReference type="PANTHER" id="PTHR30246:SF1">
    <property type="entry name" value="2-DEHYDRO-3-DEOXY-6-PHOSPHOGALACTONATE ALDOLASE-RELATED"/>
    <property type="match status" value="1"/>
</dbReference>
<evidence type="ECO:0000256" key="5">
    <source>
        <dbReference type="ARBA" id="ARBA00023277"/>
    </source>
</evidence>
<dbReference type="OrthoDB" id="9802667at2"/>
<dbReference type="EMBL" id="FQXM01000016">
    <property type="protein sequence ID" value="SHH84949.1"/>
    <property type="molecule type" value="Genomic_DNA"/>
</dbReference>
<protein>
    <submittedName>
        <fullName evidence="6">2-keto-3-deoxy-phosphogluconate aldolase</fullName>
    </submittedName>
</protein>
<evidence type="ECO:0000256" key="1">
    <source>
        <dbReference type="ARBA" id="ARBA00004761"/>
    </source>
</evidence>
<dbReference type="Pfam" id="PF01081">
    <property type="entry name" value="Aldolase"/>
    <property type="match status" value="1"/>
</dbReference>
<dbReference type="InterPro" id="IPR013785">
    <property type="entry name" value="Aldolase_TIM"/>
</dbReference>
<reference evidence="6 7" key="1">
    <citation type="submission" date="2016-11" db="EMBL/GenBank/DDBJ databases">
        <authorList>
            <person name="Jaros S."/>
            <person name="Januszkiewicz K."/>
            <person name="Wedrychowicz H."/>
        </authorList>
    </citation>
    <scope>NUCLEOTIDE SEQUENCE [LARGE SCALE GENOMIC DNA]</scope>
    <source>
        <strain evidence="6 7">DSM 8605</strain>
    </source>
</reference>
<gene>
    <name evidence="6" type="ORF">SAMN02745207_02805</name>
</gene>
<evidence type="ECO:0000256" key="3">
    <source>
        <dbReference type="ARBA" id="ARBA00011233"/>
    </source>
</evidence>
<proteinExistence type="inferred from homology"/>
<evidence type="ECO:0000313" key="7">
    <source>
        <dbReference type="Proteomes" id="UP000184447"/>
    </source>
</evidence>
<keyword evidence="5" id="KW-0119">Carbohydrate metabolism</keyword>
<accession>A0A1M5WBH4</accession>
<dbReference type="RefSeq" id="WP_073339047.1">
    <property type="nucleotide sequence ID" value="NZ_FQXM01000016.1"/>
</dbReference>
<dbReference type="Gene3D" id="3.20.20.70">
    <property type="entry name" value="Aldolase class I"/>
    <property type="match status" value="1"/>
</dbReference>
<dbReference type="AlphaFoldDB" id="A0A1M5WBH4"/>